<evidence type="ECO:0000313" key="1">
    <source>
        <dbReference type="EMBL" id="MET1256642.1"/>
    </source>
</evidence>
<comment type="caution">
    <text evidence="1">The sequence shown here is derived from an EMBL/GenBank/DDBJ whole genome shotgun (WGS) entry which is preliminary data.</text>
</comment>
<dbReference type="NCBIfam" id="NF047593">
    <property type="entry name" value="IS66_ISAeme5_TnpA"/>
    <property type="match status" value="1"/>
</dbReference>
<evidence type="ECO:0008006" key="3">
    <source>
        <dbReference type="Google" id="ProtNLM"/>
    </source>
</evidence>
<evidence type="ECO:0000313" key="2">
    <source>
        <dbReference type="Proteomes" id="UP001548189"/>
    </source>
</evidence>
<dbReference type="EMBL" id="JBEVCJ010000024">
    <property type="protein sequence ID" value="MET1256642.1"/>
    <property type="molecule type" value="Genomic_DNA"/>
</dbReference>
<accession>A0ABV2BYJ4</accession>
<keyword evidence="2" id="KW-1185">Reference proteome</keyword>
<reference evidence="1 2" key="1">
    <citation type="submission" date="2024-06" db="EMBL/GenBank/DDBJ databases">
        <authorList>
            <person name="Li F."/>
        </authorList>
    </citation>
    <scope>NUCLEOTIDE SEQUENCE [LARGE SCALE GENOMIC DNA]</scope>
    <source>
        <strain evidence="1 2">GXAS 311</strain>
    </source>
</reference>
<sequence length="53" mass="6677">MKRRTEQEWLNLFKQHQDSGLSAAEFCRKHQLNAKYFSKRQFDLNWKQFRNMR</sequence>
<dbReference type="RefSeq" id="WP_353897225.1">
    <property type="nucleotide sequence ID" value="NZ_JBEVCJ010000024.1"/>
</dbReference>
<gene>
    <name evidence="1" type="ORF">ABVT43_15990</name>
</gene>
<organism evidence="1 2">
    <name type="scientific">Aliikangiella maris</name>
    <dbReference type="NCBI Taxonomy" id="3162458"/>
    <lineage>
        <taxon>Bacteria</taxon>
        <taxon>Pseudomonadati</taxon>
        <taxon>Pseudomonadota</taxon>
        <taxon>Gammaproteobacteria</taxon>
        <taxon>Oceanospirillales</taxon>
        <taxon>Pleioneaceae</taxon>
        <taxon>Aliikangiella</taxon>
    </lineage>
</organism>
<dbReference type="Proteomes" id="UP001548189">
    <property type="component" value="Unassembled WGS sequence"/>
</dbReference>
<protein>
    <recommendedName>
        <fullName evidence="3">Transposase</fullName>
    </recommendedName>
</protein>
<name>A0ABV2BYJ4_9GAMM</name>
<proteinExistence type="predicted"/>